<dbReference type="Proteomes" id="UP000824596">
    <property type="component" value="Unassembled WGS sequence"/>
</dbReference>
<organism evidence="1 2">
    <name type="scientific">Hirsutella rhossiliensis</name>
    <dbReference type="NCBI Taxonomy" id="111463"/>
    <lineage>
        <taxon>Eukaryota</taxon>
        <taxon>Fungi</taxon>
        <taxon>Dikarya</taxon>
        <taxon>Ascomycota</taxon>
        <taxon>Pezizomycotina</taxon>
        <taxon>Sordariomycetes</taxon>
        <taxon>Hypocreomycetidae</taxon>
        <taxon>Hypocreales</taxon>
        <taxon>Ophiocordycipitaceae</taxon>
        <taxon>Hirsutella</taxon>
    </lineage>
</organism>
<dbReference type="EMBL" id="JAIZPD010000005">
    <property type="protein sequence ID" value="KAH0963509.1"/>
    <property type="molecule type" value="Genomic_DNA"/>
</dbReference>
<protein>
    <submittedName>
        <fullName evidence="1">Uncharacterized protein</fullName>
    </submittedName>
</protein>
<accession>A0A9P8N054</accession>
<reference evidence="1" key="1">
    <citation type="submission" date="2021-09" db="EMBL/GenBank/DDBJ databases">
        <title>A high-quality genome of the endoparasitic fungus Hirsutella rhossiliensis with a comparison of Hirsutella genomes reveals transposable elements contributing to genome size variation.</title>
        <authorList>
            <person name="Lin R."/>
            <person name="Jiao Y."/>
            <person name="Sun X."/>
            <person name="Ling J."/>
            <person name="Xie B."/>
            <person name="Cheng X."/>
        </authorList>
    </citation>
    <scope>NUCLEOTIDE SEQUENCE</scope>
    <source>
        <strain evidence="1">HR02</strain>
    </source>
</reference>
<evidence type="ECO:0000313" key="1">
    <source>
        <dbReference type="EMBL" id="KAH0963509.1"/>
    </source>
</evidence>
<sequence>MLPPRRELQFEACGHDDCYGAMQEYFEDSEPAIAEYCNRTSGLSRAEAERDPLRYRFGNWCFEVTAVQTACRCVNTDWQRPSCAADECYRGVHQGLKDDPEAVYEFCRKHLRNAPEARPDPEAAIPGLAASCHDGAALEKACRCAIPSNSEWTFSKCPGKCNQAIDIALDGQYNDMYSFCRKTRRELFEFGGGAIPADYAPRPDPGDGCADARDVDTACSCIVQNEHLWTTEACAADKCYRGLDAGTADDDAPSLRNFCKTWRRSGDFPDIAEPTIPGLDKACPQPADIETACNCTSPDIGADWTFPECTSNQCYRALDVAVDNISLGIRGFCYKLSRSQRDKNFQPPNTPGGLDEACPTPEALVEACSCIEPKGGNADFTPL</sequence>
<dbReference type="OrthoDB" id="4906926at2759"/>
<dbReference type="GeneID" id="68355148"/>
<gene>
    <name evidence="1" type="ORF">HRG_06019</name>
</gene>
<evidence type="ECO:0000313" key="2">
    <source>
        <dbReference type="Proteomes" id="UP000824596"/>
    </source>
</evidence>
<keyword evidence="2" id="KW-1185">Reference proteome</keyword>
<dbReference type="AlphaFoldDB" id="A0A9P8N054"/>
<dbReference type="RefSeq" id="XP_044721022.1">
    <property type="nucleotide sequence ID" value="XM_044864490.1"/>
</dbReference>
<proteinExistence type="predicted"/>
<comment type="caution">
    <text evidence="1">The sequence shown here is derived from an EMBL/GenBank/DDBJ whole genome shotgun (WGS) entry which is preliminary data.</text>
</comment>
<name>A0A9P8N054_9HYPO</name>